<dbReference type="Proteomes" id="UP000240987">
    <property type="component" value="Unassembled WGS sequence"/>
</dbReference>
<proteinExistence type="predicted"/>
<dbReference type="AlphaFoldDB" id="A0A2T3JEM3"/>
<comment type="caution">
    <text evidence="1">The sequence shown here is derived from an EMBL/GenBank/DDBJ whole genome shotgun (WGS) entry which is preliminary data.</text>
</comment>
<sequence>MQLTTQALMVQGTTSDAGKSVLTAGLCRVLACQWSLMLPYAEHLEMFTISPWEIKLYQLFNDQ</sequence>
<protein>
    <recommendedName>
        <fullName evidence="3">CobQ/CobB/MinD/ParA nucleotide binding domain-containing protein</fullName>
    </recommendedName>
</protein>
<keyword evidence="2" id="KW-1185">Reference proteome</keyword>
<name>A0A2T3JEM3_9GAMM</name>
<accession>A0A2T3JEM3</accession>
<evidence type="ECO:0000313" key="1">
    <source>
        <dbReference type="EMBL" id="PSU47367.1"/>
    </source>
</evidence>
<dbReference type="SUPFAM" id="SSF52540">
    <property type="entry name" value="P-loop containing nucleoside triphosphate hydrolases"/>
    <property type="match status" value="1"/>
</dbReference>
<reference evidence="1 2" key="1">
    <citation type="submission" date="2018-01" db="EMBL/GenBank/DDBJ databases">
        <title>Whole genome sequencing of Histamine producing bacteria.</title>
        <authorList>
            <person name="Butler K."/>
        </authorList>
    </citation>
    <scope>NUCLEOTIDE SEQUENCE [LARGE SCALE GENOMIC DNA]</scope>
    <source>
        <strain evidence="1 2">JCM 12947</strain>
    </source>
</reference>
<dbReference type="OrthoDB" id="9808302at2"/>
<evidence type="ECO:0000313" key="2">
    <source>
        <dbReference type="Proteomes" id="UP000240987"/>
    </source>
</evidence>
<dbReference type="RefSeq" id="WP_107243514.1">
    <property type="nucleotide sequence ID" value="NZ_PYMJ01000015.1"/>
</dbReference>
<dbReference type="EMBL" id="PYMJ01000015">
    <property type="protein sequence ID" value="PSU47367.1"/>
    <property type="molecule type" value="Genomic_DNA"/>
</dbReference>
<dbReference type="Gene3D" id="3.40.50.300">
    <property type="entry name" value="P-loop containing nucleotide triphosphate hydrolases"/>
    <property type="match status" value="1"/>
</dbReference>
<gene>
    <name evidence="1" type="ORF">C9J12_15325</name>
</gene>
<evidence type="ECO:0008006" key="3">
    <source>
        <dbReference type="Google" id="ProtNLM"/>
    </source>
</evidence>
<dbReference type="InterPro" id="IPR027417">
    <property type="entry name" value="P-loop_NTPase"/>
</dbReference>
<organism evidence="1 2">
    <name type="scientific">Photobacterium frigidiphilum</name>
    <dbReference type="NCBI Taxonomy" id="264736"/>
    <lineage>
        <taxon>Bacteria</taxon>
        <taxon>Pseudomonadati</taxon>
        <taxon>Pseudomonadota</taxon>
        <taxon>Gammaproteobacteria</taxon>
        <taxon>Vibrionales</taxon>
        <taxon>Vibrionaceae</taxon>
        <taxon>Photobacterium</taxon>
    </lineage>
</organism>